<evidence type="ECO:0000259" key="6">
    <source>
        <dbReference type="Pfam" id="PF16889"/>
    </source>
</evidence>
<dbReference type="InterPro" id="IPR031680">
    <property type="entry name" value="Hepar_II_III_N"/>
</dbReference>
<dbReference type="Pfam" id="PF16889">
    <property type="entry name" value="Hepar_II_III_N"/>
    <property type="match status" value="1"/>
</dbReference>
<gene>
    <name evidence="7" type="primary">hepC</name>
</gene>
<keyword evidence="4" id="KW-0456">Lyase</keyword>
<dbReference type="InterPro" id="IPR008929">
    <property type="entry name" value="Chondroitin_lyas"/>
</dbReference>
<evidence type="ECO:0000256" key="2">
    <source>
        <dbReference type="ARBA" id="ARBA00022729"/>
    </source>
</evidence>
<proteinExistence type="predicted"/>
<dbReference type="GO" id="GO:0016829">
    <property type="term" value="F:lyase activity"/>
    <property type="evidence" value="ECO:0007669"/>
    <property type="project" value="UniProtKB-KW"/>
</dbReference>
<dbReference type="PANTHER" id="PTHR39210:SF1">
    <property type="entry name" value="HEPARIN-SULFATE LYASE"/>
    <property type="match status" value="1"/>
</dbReference>
<evidence type="ECO:0000259" key="5">
    <source>
        <dbReference type="Pfam" id="PF07940"/>
    </source>
</evidence>
<name>A0A5P4S6D2_VIBPH</name>
<evidence type="ECO:0000256" key="1">
    <source>
        <dbReference type="ARBA" id="ARBA00004418"/>
    </source>
</evidence>
<keyword evidence="2" id="KW-0732">Signal</keyword>
<dbReference type="Pfam" id="PF07940">
    <property type="entry name" value="Hepar_II_III_C"/>
    <property type="match status" value="1"/>
</dbReference>
<organism evidence="7">
    <name type="scientific">Vibrio parahaemolyticus</name>
    <dbReference type="NCBI Taxonomy" id="670"/>
    <lineage>
        <taxon>Bacteria</taxon>
        <taxon>Pseudomonadati</taxon>
        <taxon>Pseudomonadota</taxon>
        <taxon>Gammaproteobacteria</taxon>
        <taxon>Vibrionales</taxon>
        <taxon>Vibrionaceae</taxon>
        <taxon>Vibrio</taxon>
    </lineage>
</organism>
<dbReference type="SUPFAM" id="SSF48230">
    <property type="entry name" value="Chondroitin AC/alginate lyase"/>
    <property type="match status" value="1"/>
</dbReference>
<evidence type="ECO:0000256" key="3">
    <source>
        <dbReference type="ARBA" id="ARBA00022764"/>
    </source>
</evidence>
<dbReference type="Gene3D" id="2.70.98.70">
    <property type="match status" value="1"/>
</dbReference>
<sequence length="545" mass="63180">MVDLKKIFNKISLYYHTIKYLKASQLFFRVYFKFRRFPKIKENLEFEISKVKTGFVRPPEMEKTYLGDDIFKFLNLEGEIGNWNDQNKSKLWLYNLHYFDFLNNHSDITECNRIIKKWIKDNPIGYGNGWEPYPLSLRIVNLVKYYVSNPSKNTNELHNLYLQSVILSRSIEYHILGNHLLANAKALIFSGLFFKGTEPKRWLKKGLDILQVEIPEQILNDGAHFELSPMYHNIILSDFLDIYNLLKCYDESLPLYLTDAINQMLSWSDSMTHPDGDIAFFNDAAFKIAAKPNQLFEYANRLGCVDNNYLKCLKTKSGHTFFKDSGYFIFQNQDMKSLLDLARVGPDYLPGHAHADTLSFETSFFGQRVFVNSGTSVYGEGRERLRQRSTSAHNTVDVDTFNSSEVWGGFRVAKRAIPSIPDIAVGNNSISVKCSHNGYHRLSGKVTHVRTWSFSSSEIKIFDYLKGDFSSARVNFILHPSIRIEKLNSQKYLLKLQNNKCVYFSSNSNIFLEDYTWHPEFGKSIKTKKIVIAMNSKKTETIINF</sequence>
<reference evidence="7" key="1">
    <citation type="journal article" date="2019" name="Int. J. Food Microbiol.">
        <title>Developing a novel molecular serotyping system based on capsular polysaccharide synthesis gene clusters of Vibrio parahaemolyticus.</title>
        <authorList>
            <person name="Pang Y."/>
            <person name="Guo X."/>
            <person name="Tian X."/>
            <person name="Liu F."/>
            <person name="Wang L."/>
            <person name="Wu J."/>
            <person name="Zhang S."/>
            <person name="Li S."/>
            <person name="Liu B."/>
        </authorList>
    </citation>
    <scope>NUCLEOTIDE SEQUENCE</scope>
    <source>
        <strain evidence="7">G3495</strain>
    </source>
</reference>
<dbReference type="EMBL" id="MK463649">
    <property type="protein sequence ID" value="QFC17980.1"/>
    <property type="molecule type" value="Genomic_DNA"/>
</dbReference>
<comment type="subcellular location">
    <subcellularLocation>
        <location evidence="1">Periplasm</location>
    </subcellularLocation>
</comment>
<dbReference type="InterPro" id="IPR012480">
    <property type="entry name" value="Hepar_II_III_C"/>
</dbReference>
<keyword evidence="3" id="KW-0574">Periplasm</keyword>
<dbReference type="AlphaFoldDB" id="A0A5P4S6D2"/>
<evidence type="ECO:0000313" key="7">
    <source>
        <dbReference type="EMBL" id="QFC17980.1"/>
    </source>
</evidence>
<dbReference type="PANTHER" id="PTHR39210">
    <property type="entry name" value="HEPARIN-SULFATE LYASE"/>
    <property type="match status" value="1"/>
</dbReference>
<dbReference type="Gene3D" id="1.50.10.100">
    <property type="entry name" value="Chondroitin AC/alginate lyase"/>
    <property type="match status" value="1"/>
</dbReference>
<feature type="domain" description="Heparinase II/III-like C-terminal" evidence="5">
    <location>
        <begin position="318"/>
        <end position="544"/>
    </location>
</feature>
<protein>
    <submittedName>
        <fullName evidence="7">Heparinase II/III-like protein</fullName>
    </submittedName>
</protein>
<accession>A0A5P4S6D2</accession>
<evidence type="ECO:0000256" key="4">
    <source>
        <dbReference type="ARBA" id="ARBA00023239"/>
    </source>
</evidence>
<feature type="domain" description="Heparin-sulfate lyase N-terminal" evidence="6">
    <location>
        <begin position="62"/>
        <end position="287"/>
    </location>
</feature>
<dbReference type="GO" id="GO:0042597">
    <property type="term" value="C:periplasmic space"/>
    <property type="evidence" value="ECO:0007669"/>
    <property type="project" value="UniProtKB-SubCell"/>
</dbReference>